<keyword evidence="2" id="KW-1185">Reference proteome</keyword>
<dbReference type="EMBL" id="QJKJ01011548">
    <property type="protein sequence ID" value="RDX70865.1"/>
    <property type="molecule type" value="Genomic_DNA"/>
</dbReference>
<evidence type="ECO:0000313" key="1">
    <source>
        <dbReference type="EMBL" id="RDX70865.1"/>
    </source>
</evidence>
<feature type="non-terminal residue" evidence="1">
    <location>
        <position position="1"/>
    </location>
</feature>
<proteinExistence type="predicted"/>
<evidence type="ECO:0000313" key="2">
    <source>
        <dbReference type="Proteomes" id="UP000257109"/>
    </source>
</evidence>
<gene>
    <name evidence="1" type="ORF">CR513_49841</name>
</gene>
<dbReference type="AlphaFoldDB" id="A0A371EXT2"/>
<accession>A0A371EXT2</accession>
<comment type="caution">
    <text evidence="1">The sequence shown here is derived from an EMBL/GenBank/DDBJ whole genome shotgun (WGS) entry which is preliminary data.</text>
</comment>
<sequence length="306" mass="33513">MKAPSAILRSLSLRRIQPSATVAPLPATTQFSRELTAELNTLLGGEHDGMPQLLDAAITAQKIALNSLARVSYVGDVDRGVAEEYLDANVDILDACNFFAERIVDAKKYVESLRIVARLVESECVKNAPSRAFKQLESSCDGIEKRFKAMGKRGSKGMKLGHGTELGEIVCGSKAMALVCCMFLERALSLDCCKGELVMMKCHPHDPLRVMQDLVEKKRRCGCLVMSELQQTVSAARELKQDIKAKKGKEVVVSCVERVKRRCRELEDGVGLIEGKEVSLEFEFSFGHDGLCLADAVPILLPSLIG</sequence>
<dbReference type="OrthoDB" id="1878996at2759"/>
<protein>
    <submittedName>
        <fullName evidence="1">Uncharacterized protein</fullName>
    </submittedName>
</protein>
<name>A0A371EXT2_MUCPR</name>
<dbReference type="Proteomes" id="UP000257109">
    <property type="component" value="Unassembled WGS sequence"/>
</dbReference>
<organism evidence="1 2">
    <name type="scientific">Mucuna pruriens</name>
    <name type="common">Velvet bean</name>
    <name type="synonym">Dolichos pruriens</name>
    <dbReference type="NCBI Taxonomy" id="157652"/>
    <lineage>
        <taxon>Eukaryota</taxon>
        <taxon>Viridiplantae</taxon>
        <taxon>Streptophyta</taxon>
        <taxon>Embryophyta</taxon>
        <taxon>Tracheophyta</taxon>
        <taxon>Spermatophyta</taxon>
        <taxon>Magnoliopsida</taxon>
        <taxon>eudicotyledons</taxon>
        <taxon>Gunneridae</taxon>
        <taxon>Pentapetalae</taxon>
        <taxon>rosids</taxon>
        <taxon>fabids</taxon>
        <taxon>Fabales</taxon>
        <taxon>Fabaceae</taxon>
        <taxon>Papilionoideae</taxon>
        <taxon>50 kb inversion clade</taxon>
        <taxon>NPAAA clade</taxon>
        <taxon>indigoferoid/millettioid clade</taxon>
        <taxon>Phaseoleae</taxon>
        <taxon>Mucuna</taxon>
    </lineage>
</organism>
<dbReference type="PANTHER" id="PTHR31509">
    <property type="entry name" value="BPS1-LIKE PROTEIN"/>
    <property type="match status" value="1"/>
</dbReference>
<reference evidence="1" key="1">
    <citation type="submission" date="2018-05" db="EMBL/GenBank/DDBJ databases">
        <title>Draft genome of Mucuna pruriens seed.</title>
        <authorList>
            <person name="Nnadi N.E."/>
            <person name="Vos R."/>
            <person name="Hasami M.H."/>
            <person name="Devisetty U.K."/>
            <person name="Aguiy J.C."/>
        </authorList>
    </citation>
    <scope>NUCLEOTIDE SEQUENCE [LARGE SCALE GENOMIC DNA]</scope>
    <source>
        <strain evidence="1">JCA_2017</strain>
    </source>
</reference>